<keyword evidence="13" id="KW-0325">Glycoprotein</keyword>
<comment type="similarity">
    <text evidence="3">Belongs to the peptidase M28 family.</text>
</comment>
<keyword evidence="11" id="KW-0482">Metalloprotease</keyword>
<evidence type="ECO:0000313" key="17">
    <source>
        <dbReference type="Proteomes" id="UP000541444"/>
    </source>
</evidence>
<evidence type="ECO:0000256" key="13">
    <source>
        <dbReference type="ARBA" id="ARBA00023180"/>
    </source>
</evidence>
<dbReference type="SUPFAM" id="SSF53187">
    <property type="entry name" value="Zn-dependent exopeptidases"/>
    <property type="match status" value="1"/>
</dbReference>
<dbReference type="InterPro" id="IPR045175">
    <property type="entry name" value="M28_fam"/>
</dbReference>
<comment type="caution">
    <text evidence="16">The sequence shown here is derived from an EMBL/GenBank/DDBJ whole genome shotgun (WGS) entry which is preliminary data.</text>
</comment>
<dbReference type="FunFam" id="3.40.630.10:FF:000008">
    <property type="entry name" value="Endoplasmic reticulum metallopeptidase 1"/>
    <property type="match status" value="1"/>
</dbReference>
<dbReference type="Gene3D" id="3.40.630.10">
    <property type="entry name" value="Zn peptidases"/>
    <property type="match status" value="1"/>
</dbReference>
<keyword evidence="9" id="KW-0862">Zinc</keyword>
<comment type="subcellular location">
    <subcellularLocation>
        <location evidence="2">Endoplasmic reticulum membrane</location>
        <topology evidence="2">Multi-pass membrane protein</topology>
    </subcellularLocation>
</comment>
<keyword evidence="12 14" id="KW-0472">Membrane</keyword>
<dbReference type="InterPro" id="IPR048024">
    <property type="entry name" value="Fxna-like_M28_dom"/>
</dbReference>
<dbReference type="GO" id="GO:0046872">
    <property type="term" value="F:metal ion binding"/>
    <property type="evidence" value="ECO:0007669"/>
    <property type="project" value="UniProtKB-KW"/>
</dbReference>
<feature type="transmembrane region" description="Helical" evidence="14">
    <location>
        <begin position="412"/>
        <end position="433"/>
    </location>
</feature>
<evidence type="ECO:0000256" key="8">
    <source>
        <dbReference type="ARBA" id="ARBA00022824"/>
    </source>
</evidence>
<feature type="transmembrane region" description="Helical" evidence="14">
    <location>
        <begin position="338"/>
        <end position="357"/>
    </location>
</feature>
<organism evidence="16 17">
    <name type="scientific">Kingdonia uniflora</name>
    <dbReference type="NCBI Taxonomy" id="39325"/>
    <lineage>
        <taxon>Eukaryota</taxon>
        <taxon>Viridiplantae</taxon>
        <taxon>Streptophyta</taxon>
        <taxon>Embryophyta</taxon>
        <taxon>Tracheophyta</taxon>
        <taxon>Spermatophyta</taxon>
        <taxon>Magnoliopsida</taxon>
        <taxon>Ranunculales</taxon>
        <taxon>Circaeasteraceae</taxon>
        <taxon>Kingdonia</taxon>
    </lineage>
</organism>
<sequence length="471" mass="52045">MKHITPLEINAPLDQFSEARAIEHIRVLTEDIDGRQEGRPGLKEAANYIKSQLEMLAMRAGNNVRIEIEETLVAGSFNMIFLHHSISFAYRNHTNVIMRISSPDAKDSDASLLVNGHFDSPLGSPGASDCGSCVASMLEIARLAVDSSWIPPRPIIFLFNGAEELFLLGAHGFMKTHKWHDTVGAFINIEASGTGSLDLVCQSGPGSWPSLVYAQSAIHPMAHSASQDVFPVVPGDTDYRIFAEDDGNIPGLDIIFLLGGYFYHTSYDTVDRLLPGSIQARGDNLFSLVKAFTSSAKLQNSLGKVSSSVMEDETKDDRAIFFDYLSWVMIIYSRKKALVLHSLPTVIFLLMPFLLRYPNVGVSFWLATLCDFMKGMLFHAIGIILGIIFPIIFAVLRLCFSSHAMSWFAHPYLAFLMFVPCSLVGTLVPAFIWRSSPLSQDVAVLKTSKELCNSLNFLAVAQATLWDLKII</sequence>
<feature type="domain" description="Peptidase M28" evidence="15">
    <location>
        <begin position="95"/>
        <end position="288"/>
    </location>
</feature>
<keyword evidence="5 14" id="KW-0812">Transmembrane</keyword>
<evidence type="ECO:0000256" key="11">
    <source>
        <dbReference type="ARBA" id="ARBA00023049"/>
    </source>
</evidence>
<accession>A0A7J7M5B5</accession>
<reference evidence="16 17" key="1">
    <citation type="journal article" date="2020" name="IScience">
        <title>Genome Sequencing of the Endangered Kingdonia uniflora (Circaeasteraceae, Ranunculales) Reveals Potential Mechanisms of Evolutionary Specialization.</title>
        <authorList>
            <person name="Sun Y."/>
            <person name="Deng T."/>
            <person name="Zhang A."/>
            <person name="Moore M.J."/>
            <person name="Landis J.B."/>
            <person name="Lin N."/>
            <person name="Zhang H."/>
            <person name="Zhang X."/>
            <person name="Huang J."/>
            <person name="Zhang X."/>
            <person name="Sun H."/>
            <person name="Wang H."/>
        </authorList>
    </citation>
    <scope>NUCLEOTIDE SEQUENCE [LARGE SCALE GENOMIC DNA]</scope>
    <source>
        <strain evidence="16">TB1705</strain>
        <tissue evidence="16">Leaf</tissue>
    </source>
</reference>
<dbReference type="PANTHER" id="PTHR12147:SF22">
    <property type="entry name" value="ENDOPLASMIC RETICULUM METALLOPEPTIDASE 1"/>
    <property type="match status" value="1"/>
</dbReference>
<evidence type="ECO:0000256" key="9">
    <source>
        <dbReference type="ARBA" id="ARBA00022833"/>
    </source>
</evidence>
<evidence type="ECO:0000256" key="14">
    <source>
        <dbReference type="SAM" id="Phobius"/>
    </source>
</evidence>
<evidence type="ECO:0000256" key="10">
    <source>
        <dbReference type="ARBA" id="ARBA00022989"/>
    </source>
</evidence>
<dbReference type="InterPro" id="IPR007484">
    <property type="entry name" value="Peptidase_M28"/>
</dbReference>
<dbReference type="CDD" id="cd03875">
    <property type="entry name" value="M28_Fxna_like"/>
    <property type="match status" value="1"/>
</dbReference>
<evidence type="ECO:0000256" key="6">
    <source>
        <dbReference type="ARBA" id="ARBA00022723"/>
    </source>
</evidence>
<evidence type="ECO:0000256" key="12">
    <source>
        <dbReference type="ARBA" id="ARBA00023136"/>
    </source>
</evidence>
<evidence type="ECO:0000313" key="16">
    <source>
        <dbReference type="EMBL" id="KAF6150063.1"/>
    </source>
</evidence>
<evidence type="ECO:0000256" key="3">
    <source>
        <dbReference type="ARBA" id="ARBA00010918"/>
    </source>
</evidence>
<dbReference type="OrthoDB" id="76293at2759"/>
<dbReference type="AlphaFoldDB" id="A0A7J7M5B5"/>
<proteinExistence type="inferred from homology"/>
<dbReference type="GO" id="GO:0008235">
    <property type="term" value="F:metalloexopeptidase activity"/>
    <property type="evidence" value="ECO:0007669"/>
    <property type="project" value="InterPro"/>
</dbReference>
<evidence type="ECO:0000259" key="15">
    <source>
        <dbReference type="Pfam" id="PF04389"/>
    </source>
</evidence>
<gene>
    <name evidence="16" type="ORF">GIB67_002845</name>
</gene>
<dbReference type="Proteomes" id="UP000541444">
    <property type="component" value="Unassembled WGS sequence"/>
</dbReference>
<protein>
    <recommendedName>
        <fullName evidence="15">Peptidase M28 domain-containing protein</fullName>
    </recommendedName>
</protein>
<keyword evidence="10 14" id="KW-1133">Transmembrane helix</keyword>
<name>A0A7J7M5B5_9MAGN</name>
<feature type="transmembrane region" description="Helical" evidence="14">
    <location>
        <begin position="377"/>
        <end position="400"/>
    </location>
</feature>
<evidence type="ECO:0000256" key="2">
    <source>
        <dbReference type="ARBA" id="ARBA00004477"/>
    </source>
</evidence>
<dbReference type="EMBL" id="JACGCM010001763">
    <property type="protein sequence ID" value="KAF6150063.1"/>
    <property type="molecule type" value="Genomic_DNA"/>
</dbReference>
<dbReference type="PANTHER" id="PTHR12147">
    <property type="entry name" value="METALLOPEPTIDASE M28 FAMILY MEMBER"/>
    <property type="match status" value="1"/>
</dbReference>
<comment type="cofactor">
    <cofactor evidence="1">
        <name>Zn(2+)</name>
        <dbReference type="ChEBI" id="CHEBI:29105"/>
    </cofactor>
</comment>
<dbReference type="GO" id="GO:0005789">
    <property type="term" value="C:endoplasmic reticulum membrane"/>
    <property type="evidence" value="ECO:0007669"/>
    <property type="project" value="UniProtKB-SubCell"/>
</dbReference>
<keyword evidence="8" id="KW-0256">Endoplasmic reticulum</keyword>
<keyword evidence="4" id="KW-0645">Protease</keyword>
<keyword evidence="17" id="KW-1185">Reference proteome</keyword>
<evidence type="ECO:0000256" key="5">
    <source>
        <dbReference type="ARBA" id="ARBA00022692"/>
    </source>
</evidence>
<evidence type="ECO:0000256" key="4">
    <source>
        <dbReference type="ARBA" id="ARBA00022670"/>
    </source>
</evidence>
<keyword evidence="6" id="KW-0479">Metal-binding</keyword>
<evidence type="ECO:0000256" key="1">
    <source>
        <dbReference type="ARBA" id="ARBA00001947"/>
    </source>
</evidence>
<dbReference type="GO" id="GO:0006508">
    <property type="term" value="P:proteolysis"/>
    <property type="evidence" value="ECO:0007669"/>
    <property type="project" value="UniProtKB-KW"/>
</dbReference>
<evidence type="ECO:0000256" key="7">
    <source>
        <dbReference type="ARBA" id="ARBA00022801"/>
    </source>
</evidence>
<dbReference type="Pfam" id="PF04389">
    <property type="entry name" value="Peptidase_M28"/>
    <property type="match status" value="1"/>
</dbReference>
<keyword evidence="7" id="KW-0378">Hydrolase</keyword>